<dbReference type="EMBL" id="UGPN01000002">
    <property type="protein sequence ID" value="STY63735.1"/>
    <property type="molecule type" value="Genomic_DNA"/>
</dbReference>
<evidence type="ECO:0000313" key="2">
    <source>
        <dbReference type="Proteomes" id="UP000254802"/>
    </source>
</evidence>
<dbReference type="PANTHER" id="PTHR36966">
    <property type="entry name" value="REP-ASSOCIATED TYROSINE TRANSPOSASE"/>
    <property type="match status" value="1"/>
</dbReference>
<dbReference type="AlphaFoldDB" id="A0A378N7T4"/>
<accession>A0A378N7T4</accession>
<organism evidence="1 2">
    <name type="scientific">Mannheimia haemolytica</name>
    <name type="common">Pasteurella haemolytica</name>
    <dbReference type="NCBI Taxonomy" id="75985"/>
    <lineage>
        <taxon>Bacteria</taxon>
        <taxon>Pseudomonadati</taxon>
        <taxon>Pseudomonadota</taxon>
        <taxon>Gammaproteobacteria</taxon>
        <taxon>Pasteurellales</taxon>
        <taxon>Pasteurellaceae</taxon>
        <taxon>Mannheimia</taxon>
    </lineage>
</organism>
<dbReference type="GO" id="GO:0004803">
    <property type="term" value="F:transposase activity"/>
    <property type="evidence" value="ECO:0007669"/>
    <property type="project" value="InterPro"/>
</dbReference>
<dbReference type="InterPro" id="IPR036515">
    <property type="entry name" value="Transposase_17_sf"/>
</dbReference>
<gene>
    <name evidence="1" type="ORF">NCTC10638_02905</name>
</gene>
<dbReference type="GO" id="GO:0043565">
    <property type="term" value="F:sequence-specific DNA binding"/>
    <property type="evidence" value="ECO:0007669"/>
    <property type="project" value="TreeGrafter"/>
</dbReference>
<dbReference type="Proteomes" id="UP000254802">
    <property type="component" value="Unassembled WGS sequence"/>
</dbReference>
<proteinExistence type="predicted"/>
<dbReference type="PANTHER" id="PTHR36966:SF1">
    <property type="entry name" value="REP-ASSOCIATED TYROSINE TRANSPOSASE"/>
    <property type="match status" value="1"/>
</dbReference>
<sequence>MYKGENVSPLRGTSRTIGSIVRGFKIGVTKWVRQNTDISEIWQRNYYEHIIRNETSYFQIIEYIENNPLKWLEDCFCS</sequence>
<dbReference type="GO" id="GO:0006313">
    <property type="term" value="P:DNA transposition"/>
    <property type="evidence" value="ECO:0007669"/>
    <property type="project" value="InterPro"/>
</dbReference>
<dbReference type="Gene3D" id="3.30.70.1290">
    <property type="entry name" value="Transposase IS200-like"/>
    <property type="match status" value="1"/>
</dbReference>
<protein>
    <submittedName>
        <fullName evidence="1">Transposase and inactivated derivatives</fullName>
    </submittedName>
</protein>
<name>A0A378N7T4_MANHA</name>
<reference evidence="1 2" key="1">
    <citation type="submission" date="2018-06" db="EMBL/GenBank/DDBJ databases">
        <authorList>
            <consortium name="Pathogen Informatics"/>
            <person name="Doyle S."/>
        </authorList>
    </citation>
    <scope>NUCLEOTIDE SEQUENCE [LARGE SCALE GENOMIC DNA]</scope>
    <source>
        <strain evidence="1 2">NCTC10638</strain>
    </source>
</reference>
<dbReference type="SUPFAM" id="SSF143422">
    <property type="entry name" value="Transposase IS200-like"/>
    <property type="match status" value="1"/>
</dbReference>
<evidence type="ECO:0000313" key="1">
    <source>
        <dbReference type="EMBL" id="STY63735.1"/>
    </source>
</evidence>
<dbReference type="InterPro" id="IPR052715">
    <property type="entry name" value="RAYT_transposase"/>
</dbReference>